<reference evidence="2 3" key="1">
    <citation type="submission" date="2014-02" db="EMBL/GenBank/DDBJ databases">
        <title>The small core and large imbalanced accessory genome model reveals a collaborative survival strategy of Sorangium cellulosum strains in nature.</title>
        <authorList>
            <person name="Han K."/>
            <person name="Peng R."/>
            <person name="Blom J."/>
            <person name="Li Y.-Z."/>
        </authorList>
    </citation>
    <scope>NUCLEOTIDE SEQUENCE [LARGE SCALE GENOMIC DNA]</scope>
    <source>
        <strain evidence="2 3">So0011-07</strain>
    </source>
</reference>
<protein>
    <submittedName>
        <fullName evidence="2">Uncharacterized protein</fullName>
    </submittedName>
</protein>
<dbReference type="Pfam" id="PF13289">
    <property type="entry name" value="SIR2_2"/>
    <property type="match status" value="1"/>
</dbReference>
<evidence type="ECO:0000313" key="2">
    <source>
        <dbReference type="EMBL" id="KYF71274.1"/>
    </source>
</evidence>
<dbReference type="Proteomes" id="UP000075635">
    <property type="component" value="Unassembled WGS sequence"/>
</dbReference>
<evidence type="ECO:0000256" key="1">
    <source>
        <dbReference type="SAM" id="MobiDB-lite"/>
    </source>
</evidence>
<sequence>MEIGFDDILPYLASAYRRGVLAPFIGSGMSRPACTSWLDLLRGLADATGVDVPAHLREAGTDARLDTSELYRLADKAVLGLASLDAEARADAYREALSQGGKPAGACDVPAQTAALARCTWPLVLTTNYDDLYVVSRMRQARAGEMAGVGRTGTPSREARRDETDVPEVLGRSVEDCHKVLRSLESPTRPVLWALQGFLGGQAARLDALEEELVLDARRRAELAGQVVAGYQQYQHAVNAQPHFRRAFAEVLSRRSLLFLGSGILEDYLINLFGEIAHHYGPGPHPHFALFSADRRETLDVRFLQTRLGIAPVFYKDYAELPELIGRLTDAVGERRAPATSGGAPATSSGAVKALGGAVKAPVAWMPDELGFSLSEGATCPPGGARRLRLRYAPLSVPGAADGRACVVVSVGRTLADNRPLLGSQAKDFVDMARQAGLVADAAPGGWRPLDSAPSYAFRFGDAPIFGVAARDRRPEPPRAAGDDGPEDSRDLGVIAEAICATLRAVDAAGFRRVHIGPVASGKHRLWHPLHPFVQTLAGFREFFRENPAAGIEHLEHHVFSPAIWFPVVAGKVPVAEMLSSGMMKIWVDIRDAGGTSEIFAVTACGPTRVGEIKALCGLAPARWSTEILPRPSKVEPSSADDLLVTPTSIVVFSPRR</sequence>
<feature type="region of interest" description="Disordered" evidence="1">
    <location>
        <begin position="146"/>
        <end position="167"/>
    </location>
</feature>
<gene>
    <name evidence="2" type="ORF">BE17_31880</name>
</gene>
<dbReference type="AlphaFoldDB" id="A0A150QTG9"/>
<proteinExistence type="predicted"/>
<dbReference type="EMBL" id="JEMB01003533">
    <property type="protein sequence ID" value="KYF71274.1"/>
    <property type="molecule type" value="Genomic_DNA"/>
</dbReference>
<evidence type="ECO:0000313" key="3">
    <source>
        <dbReference type="Proteomes" id="UP000075635"/>
    </source>
</evidence>
<name>A0A150QTG9_SORCE</name>
<organism evidence="2 3">
    <name type="scientific">Sorangium cellulosum</name>
    <name type="common">Polyangium cellulosum</name>
    <dbReference type="NCBI Taxonomy" id="56"/>
    <lineage>
        <taxon>Bacteria</taxon>
        <taxon>Pseudomonadati</taxon>
        <taxon>Myxococcota</taxon>
        <taxon>Polyangia</taxon>
        <taxon>Polyangiales</taxon>
        <taxon>Polyangiaceae</taxon>
        <taxon>Sorangium</taxon>
    </lineage>
</organism>
<accession>A0A150QTG9</accession>
<comment type="caution">
    <text evidence="2">The sequence shown here is derived from an EMBL/GenBank/DDBJ whole genome shotgun (WGS) entry which is preliminary data.</text>
</comment>